<dbReference type="Gene3D" id="3.40.50.300">
    <property type="entry name" value="P-loop containing nucleotide triphosphate hydrolases"/>
    <property type="match status" value="1"/>
</dbReference>
<dbReference type="SUPFAM" id="SSF52540">
    <property type="entry name" value="P-loop containing nucleoside triphosphate hydrolases"/>
    <property type="match status" value="1"/>
</dbReference>
<dbReference type="EMBL" id="AP022563">
    <property type="protein sequence ID" value="BBX17991.1"/>
    <property type="molecule type" value="Genomic_DNA"/>
</dbReference>
<keyword evidence="2" id="KW-1185">Reference proteome</keyword>
<dbReference type="KEGG" id="mdu:MDUV_28510"/>
<dbReference type="AlphaFoldDB" id="A0A7I7K3F6"/>
<dbReference type="InterPro" id="IPR027417">
    <property type="entry name" value="P-loop_NTPase"/>
</dbReference>
<gene>
    <name evidence="1" type="ORF">MDUV_28510</name>
</gene>
<organism evidence="1 2">
    <name type="scientific">Mycolicibacterium duvalii</name>
    <dbReference type="NCBI Taxonomy" id="39688"/>
    <lineage>
        <taxon>Bacteria</taxon>
        <taxon>Bacillati</taxon>
        <taxon>Actinomycetota</taxon>
        <taxon>Actinomycetes</taxon>
        <taxon>Mycobacteriales</taxon>
        <taxon>Mycobacteriaceae</taxon>
        <taxon>Mycolicibacterium</taxon>
    </lineage>
</organism>
<sequence length="204" mass="23045">MPLYNQRDLSRAIRKVPPGTFANCHLFFDEFTENIVSSADVSPVFIVRDPRDIVVSQLHYIEAFKGHHSHRHLTSTYSTRSERLDSLIFGWKTSDSVRGLADIGTRLRSFKGWPNAIPTFKFEEFAQASSRENLEAALFRLLQAVGLEERCDIETAMRGIGDKWSPTLNTAAAGRWREVLTPRQSAAIADLASDYLAEYGYESS</sequence>
<protein>
    <recommendedName>
        <fullName evidence="3">Sulfotransferase domain-containing protein</fullName>
    </recommendedName>
</protein>
<proteinExistence type="predicted"/>
<evidence type="ECO:0000313" key="1">
    <source>
        <dbReference type="EMBL" id="BBX17991.1"/>
    </source>
</evidence>
<dbReference type="Proteomes" id="UP000467006">
    <property type="component" value="Chromosome"/>
</dbReference>
<reference evidence="1 2" key="1">
    <citation type="journal article" date="2019" name="Emerg. Microbes Infect.">
        <title>Comprehensive subspecies identification of 175 nontuberculous mycobacteria species based on 7547 genomic profiles.</title>
        <authorList>
            <person name="Matsumoto Y."/>
            <person name="Kinjo T."/>
            <person name="Motooka D."/>
            <person name="Nabeya D."/>
            <person name="Jung N."/>
            <person name="Uechi K."/>
            <person name="Horii T."/>
            <person name="Iida T."/>
            <person name="Fujita J."/>
            <person name="Nakamura S."/>
        </authorList>
    </citation>
    <scope>NUCLEOTIDE SEQUENCE [LARGE SCALE GENOMIC DNA]</scope>
    <source>
        <strain evidence="1 2">JCM 6396</strain>
    </source>
</reference>
<accession>A0A7I7K3F6</accession>
<name>A0A7I7K3F6_9MYCO</name>
<evidence type="ECO:0008006" key="3">
    <source>
        <dbReference type="Google" id="ProtNLM"/>
    </source>
</evidence>
<evidence type="ECO:0000313" key="2">
    <source>
        <dbReference type="Proteomes" id="UP000467006"/>
    </source>
</evidence>